<comment type="caution">
    <text evidence="2">The sequence shown here is derived from an EMBL/GenBank/DDBJ whole genome shotgun (WGS) entry which is preliminary data.</text>
</comment>
<keyword evidence="1" id="KW-0472">Membrane</keyword>
<dbReference type="RefSeq" id="WP_191813915.1">
    <property type="nucleotide sequence ID" value="NZ_JACSQT010000004.1"/>
</dbReference>
<keyword evidence="3" id="KW-1185">Reference proteome</keyword>
<evidence type="ECO:0000313" key="2">
    <source>
        <dbReference type="EMBL" id="MBD7937571.1"/>
    </source>
</evidence>
<reference evidence="2 3" key="1">
    <citation type="submission" date="2020-08" db="EMBL/GenBank/DDBJ databases">
        <title>A Genomic Blueprint of the Chicken Gut Microbiome.</title>
        <authorList>
            <person name="Gilroy R."/>
            <person name="Ravi A."/>
            <person name="Getino M."/>
            <person name="Pursley I."/>
            <person name="Horton D.L."/>
            <person name="Alikhan N.-F."/>
            <person name="Baker D."/>
            <person name="Gharbi K."/>
            <person name="Hall N."/>
            <person name="Watson M."/>
            <person name="Adriaenssens E.M."/>
            <person name="Foster-Nyarko E."/>
            <person name="Jarju S."/>
            <person name="Secka A."/>
            <person name="Antonio M."/>
            <person name="Oren A."/>
            <person name="Chaudhuri R."/>
            <person name="La Ragione R.M."/>
            <person name="Hildebrand F."/>
            <person name="Pallen M.J."/>
        </authorList>
    </citation>
    <scope>NUCLEOTIDE SEQUENCE [LARGE SCALE GENOMIC DNA]</scope>
    <source>
        <strain evidence="2 3">Sa5YUA1</strain>
    </source>
</reference>
<accession>A0ABR8QPV5</accession>
<organism evidence="2 3">
    <name type="scientific">Cytobacillus stercorigallinarum</name>
    <dbReference type="NCBI Taxonomy" id="2762240"/>
    <lineage>
        <taxon>Bacteria</taxon>
        <taxon>Bacillati</taxon>
        <taxon>Bacillota</taxon>
        <taxon>Bacilli</taxon>
        <taxon>Bacillales</taxon>
        <taxon>Bacillaceae</taxon>
        <taxon>Cytobacillus</taxon>
    </lineage>
</organism>
<proteinExistence type="predicted"/>
<feature type="transmembrane region" description="Helical" evidence="1">
    <location>
        <begin position="27"/>
        <end position="44"/>
    </location>
</feature>
<dbReference type="EMBL" id="JACSQT010000004">
    <property type="protein sequence ID" value="MBD7937571.1"/>
    <property type="molecule type" value="Genomic_DNA"/>
</dbReference>
<keyword evidence="1" id="KW-1133">Transmembrane helix</keyword>
<keyword evidence="1" id="KW-0812">Transmembrane</keyword>
<evidence type="ECO:0000256" key="1">
    <source>
        <dbReference type="SAM" id="Phobius"/>
    </source>
</evidence>
<protein>
    <submittedName>
        <fullName evidence="2">Uncharacterized protein</fullName>
    </submittedName>
</protein>
<dbReference type="Proteomes" id="UP000657931">
    <property type="component" value="Unassembled WGS sequence"/>
</dbReference>
<evidence type="ECO:0000313" key="3">
    <source>
        <dbReference type="Proteomes" id="UP000657931"/>
    </source>
</evidence>
<name>A0ABR8QPV5_9BACI</name>
<sequence length="49" mass="5859">MMKIMFLLATFSIGLFAFLDKHFWGFMLGLAFFFIGLFFIKPRFKKNND</sequence>
<gene>
    <name evidence="2" type="ORF">H9655_11105</name>
</gene>